<organism evidence="1 2">
    <name type="scientific">Rattus norvegicus</name>
    <name type="common">Rat</name>
    <dbReference type="NCBI Taxonomy" id="10116"/>
    <lineage>
        <taxon>Eukaryota</taxon>
        <taxon>Metazoa</taxon>
        <taxon>Chordata</taxon>
        <taxon>Craniata</taxon>
        <taxon>Vertebrata</taxon>
        <taxon>Euteleostomi</taxon>
        <taxon>Mammalia</taxon>
        <taxon>Eutheria</taxon>
        <taxon>Euarchontoglires</taxon>
        <taxon>Glires</taxon>
        <taxon>Rodentia</taxon>
        <taxon>Myomorpha</taxon>
        <taxon>Muroidea</taxon>
        <taxon>Muridae</taxon>
        <taxon>Murinae</taxon>
        <taxon>Rattus</taxon>
    </lineage>
</organism>
<evidence type="ECO:0000313" key="1">
    <source>
        <dbReference type="EMBL" id="EDL76874.1"/>
    </source>
</evidence>
<sequence length="99" mass="10918">MHKDPKGHHCLTTRPSKVQIKCINGGHVSGNCPEHGAGGEEDSQKEARDGLECCMAARRSSPNIIPRQPWLPLPRTLWPCGSAKAEAEEFNRTQTTCRN</sequence>
<dbReference type="AlphaFoldDB" id="A6I406"/>
<dbReference type="EMBL" id="CH473954">
    <property type="protein sequence ID" value="EDL76874.1"/>
    <property type="molecule type" value="Genomic_DNA"/>
</dbReference>
<dbReference type="EMBL" id="CH473954">
    <property type="protein sequence ID" value="EDL76872.1"/>
    <property type="molecule type" value="Genomic_DNA"/>
</dbReference>
<protein>
    <submittedName>
        <fullName evidence="1">RCG25468, isoform CRA_b</fullName>
    </submittedName>
</protein>
<reference evidence="1 2" key="2">
    <citation type="submission" date="2005-09" db="EMBL/GenBank/DDBJ databases">
        <authorList>
            <person name="Mural R.J."/>
            <person name="Li P.W."/>
            <person name="Adams M.D."/>
            <person name="Amanatides P.G."/>
            <person name="Baden-Tillson H."/>
            <person name="Barnstead M."/>
            <person name="Chin S.H."/>
            <person name="Dew I."/>
            <person name="Evans C.A."/>
            <person name="Ferriera S."/>
            <person name="Flanigan M."/>
            <person name="Fosler C."/>
            <person name="Glodek A."/>
            <person name="Gu Z."/>
            <person name="Holt R.A."/>
            <person name="Jennings D."/>
            <person name="Kraft C.L."/>
            <person name="Lu F."/>
            <person name="Nguyen T."/>
            <person name="Nusskern D.R."/>
            <person name="Pfannkoch C.M."/>
            <person name="Sitter C."/>
            <person name="Sutton G.G."/>
            <person name="Venter J.C."/>
            <person name="Wang Z."/>
            <person name="Woodage T."/>
            <person name="Zheng X.H."/>
            <person name="Zhong F."/>
        </authorList>
    </citation>
    <scope>NUCLEOTIDE SEQUENCE [LARGE SCALE GENOMIC DNA]</scope>
    <source>
        <strain evidence="1">BN</strain>
        <strain evidence="2">BN, Sprague-Dawley</strain>
    </source>
</reference>
<name>A6I406_RAT</name>
<dbReference type="Proteomes" id="UP000234681">
    <property type="component" value="Chromosome 8"/>
</dbReference>
<evidence type="ECO:0000313" key="2">
    <source>
        <dbReference type="Proteomes" id="UP000234681"/>
    </source>
</evidence>
<reference evidence="1" key="1">
    <citation type="journal article" date="2005" name="Genome Res.">
        <title>Gene and alternative splicing annotation with AIR.</title>
        <authorList>
            <person name="Florea L."/>
            <person name="Di Francesco V."/>
            <person name="Miller J."/>
            <person name="Turner R."/>
            <person name="Yao A."/>
            <person name="Harris M."/>
            <person name="Walenz B."/>
            <person name="Mobarry C."/>
            <person name="Merkulov G.V."/>
            <person name="Charlab R."/>
            <person name="Dew I."/>
            <person name="Deng Z."/>
            <person name="Istrail S."/>
            <person name="Li P."/>
            <person name="Sutton G."/>
        </authorList>
    </citation>
    <scope>NUCLEOTIDE SEQUENCE</scope>
    <source>
        <strain evidence="1">BN</strain>
    </source>
</reference>
<proteinExistence type="predicted"/>
<accession>A6I406</accession>
<gene>
    <name evidence="1" type="ORF">rCG_25468</name>
</gene>